<organism evidence="3 4">
    <name type="scientific">Aduncisulcus paluster</name>
    <dbReference type="NCBI Taxonomy" id="2918883"/>
    <lineage>
        <taxon>Eukaryota</taxon>
        <taxon>Metamonada</taxon>
        <taxon>Carpediemonas-like organisms</taxon>
        <taxon>Aduncisulcus</taxon>
    </lineage>
</organism>
<sequence>RSGSISTLISTFADIDRRIRTHGHSEINKGLERLLTCTQCYLVGRKRKRGRKGKGNGKYRKSEKFIEHGRIAKGVQIALQKSLPVDANTASAAIGVQHPDLPSGVAPFEHIPSDTPPLIITASDIIKSAKKQASLSYGGLSGIPSDVWRSVLMDKASTETFAFMSTYFVSNPSVLPNFLSSKVFALRKPRSTNMFSTQSYRTIAMAEIPLRILHRAILAKIGAPCHPCQCGDGVPDGALKAAYHVLLCIALCDQTQKPIRILQIDSSNAFNTLSKNFIIIMESLRRKNVNSTLQNYISFFLSNQPRYVVNKDGSLTRIVSPRGAPQGDCLSMKLYNVSVDDIIQEVCCNFDSISVEIDGHSLTLPPVVFYADDMTLMTQSDNITEILDFVRSRLRARLFDVKPSKCLFFSNREDDSTPMIDDTPITRYTSNTLLQAGDTLVSSGSGFIVSSPEHRSWIKFQLRHWADSCLTSQSEINPDAPSPLGDSPVDDPGIPVSSQPPPQSSAPRVNQTSPGPVDSATHLSPAEEDILDFLEWAEEQEADDTTGYTLCPTFENPLSSVFTKPGVKKYKHQLHEASFNSLVLSLRNTIIIITAHEADMLIDPEHIDQDTADLLRTRAQGTRASLQLLSFIAASDPSNIFSSLLKTVFGRLLNAPSFRMMLADRYGYLCPGICVTEKCSHCGSQLDFVSSTNHSRVCRSIRSNIIGRHDELCSLSAAWLEEVLGLPITREDTRFLRHLNPRTQRADIVAHAFGTSDWSRNLVFDTQITEVISTKIILDFTRRIAATGNSVTGIVELGREIIHACLARKESNKRSEYTPNPPPGSEIDPRYSFDFYPMIFSSTGIVGESFQEFLALVQRHHSSRCIEELKVVLARSLAYGNALNRQSYELRCSGHATSETI</sequence>
<feature type="region of interest" description="Disordered" evidence="1">
    <location>
        <begin position="473"/>
        <end position="522"/>
    </location>
</feature>
<feature type="non-terminal residue" evidence="3">
    <location>
        <position position="1"/>
    </location>
</feature>
<comment type="caution">
    <text evidence="3">The sequence shown here is derived from an EMBL/GenBank/DDBJ whole genome shotgun (WGS) entry which is preliminary data.</text>
</comment>
<evidence type="ECO:0000259" key="2">
    <source>
        <dbReference type="PROSITE" id="PS50878"/>
    </source>
</evidence>
<dbReference type="Proteomes" id="UP001057375">
    <property type="component" value="Unassembled WGS sequence"/>
</dbReference>
<feature type="domain" description="Reverse transcriptase" evidence="2">
    <location>
        <begin position="167"/>
        <end position="433"/>
    </location>
</feature>
<accession>A0ABQ5KTG2</accession>
<feature type="non-terminal residue" evidence="3">
    <location>
        <position position="901"/>
    </location>
</feature>
<reference evidence="3" key="1">
    <citation type="submission" date="2022-03" db="EMBL/GenBank/DDBJ databases">
        <title>Draft genome sequence of Aduncisulcus paluster, a free-living microaerophilic Fornicata.</title>
        <authorList>
            <person name="Yuyama I."/>
            <person name="Kume K."/>
            <person name="Tamura T."/>
            <person name="Inagaki Y."/>
            <person name="Hashimoto T."/>
        </authorList>
    </citation>
    <scope>NUCLEOTIDE SEQUENCE</scope>
    <source>
        <strain evidence="3">NY0171</strain>
    </source>
</reference>
<dbReference type="EMBL" id="BQXS01003753">
    <property type="protein sequence ID" value="GKT35301.1"/>
    <property type="molecule type" value="Genomic_DNA"/>
</dbReference>
<name>A0ABQ5KTG2_9EUKA</name>
<evidence type="ECO:0000256" key="1">
    <source>
        <dbReference type="SAM" id="MobiDB-lite"/>
    </source>
</evidence>
<evidence type="ECO:0000313" key="4">
    <source>
        <dbReference type="Proteomes" id="UP001057375"/>
    </source>
</evidence>
<dbReference type="Pfam" id="PF00078">
    <property type="entry name" value="RVT_1"/>
    <property type="match status" value="1"/>
</dbReference>
<proteinExistence type="predicted"/>
<dbReference type="PROSITE" id="PS50878">
    <property type="entry name" value="RT_POL"/>
    <property type="match status" value="1"/>
</dbReference>
<keyword evidence="4" id="KW-1185">Reference proteome</keyword>
<gene>
    <name evidence="3" type="ORF">ADUPG1_002964</name>
</gene>
<dbReference type="InterPro" id="IPR000477">
    <property type="entry name" value="RT_dom"/>
</dbReference>
<evidence type="ECO:0000313" key="3">
    <source>
        <dbReference type="EMBL" id="GKT35301.1"/>
    </source>
</evidence>
<protein>
    <recommendedName>
        <fullName evidence="2">Reverse transcriptase domain-containing protein</fullName>
    </recommendedName>
</protein>